<name>A0A0J6FGU8_9BACT</name>
<gene>
    <name evidence="1" type="ORF">ACM15_10475</name>
</gene>
<accession>A0A0J6FGU8</accession>
<dbReference type="Proteomes" id="UP000036166">
    <property type="component" value="Unassembled WGS sequence"/>
</dbReference>
<evidence type="ECO:0000313" key="1">
    <source>
        <dbReference type="EMBL" id="KMM33722.1"/>
    </source>
</evidence>
<sequence length="102" mass="11056">MIMDESDLKNKQKLAIELNMKFDEACDLFSEETLNSMRMEKVLGGDDDWGVNIFSCPKGNCGKCNCDGTCGNPNPNINGIVCVSLDLPTVPTPTLTKPSLAV</sequence>
<comment type="caution">
    <text evidence="1">The sequence shown here is derived from an EMBL/GenBank/DDBJ whole genome shotgun (WGS) entry which is preliminary data.</text>
</comment>
<proteinExistence type="predicted"/>
<dbReference type="PATRIC" id="fig|328812.4.peg.2771"/>
<organism evidence="1 2">
    <name type="scientific">Parabacteroides goldsteinii</name>
    <dbReference type="NCBI Taxonomy" id="328812"/>
    <lineage>
        <taxon>Bacteria</taxon>
        <taxon>Pseudomonadati</taxon>
        <taxon>Bacteroidota</taxon>
        <taxon>Bacteroidia</taxon>
        <taxon>Bacteroidales</taxon>
        <taxon>Tannerellaceae</taxon>
        <taxon>Parabacteroides</taxon>
    </lineage>
</organism>
<dbReference type="AlphaFoldDB" id="A0A0J6FGU8"/>
<dbReference type="EMBL" id="LFJV01000030">
    <property type="protein sequence ID" value="KMM33722.1"/>
    <property type="molecule type" value="Genomic_DNA"/>
</dbReference>
<evidence type="ECO:0000313" key="2">
    <source>
        <dbReference type="Proteomes" id="UP000036166"/>
    </source>
</evidence>
<reference evidence="1 2" key="1">
    <citation type="submission" date="2015-06" db="EMBL/GenBank/DDBJ databases">
        <title>Draft Genome Sequence of Parabacteroides goldsteinii with Putative Novel Metallo-Beta-Lactamases Isolated from a Blood Culture from a Human Patient.</title>
        <authorList>
            <person name="Krogh T.J."/>
            <person name="Agergaard C.N."/>
            <person name="Moller-Jensen J."/>
            <person name="Justesen U.S."/>
        </authorList>
    </citation>
    <scope>NUCLEOTIDE SEQUENCE [LARGE SCALE GENOMIC DNA]</scope>
    <source>
        <strain evidence="1 2">910340</strain>
    </source>
</reference>
<protein>
    <submittedName>
        <fullName evidence="1">Uncharacterized protein</fullName>
    </submittedName>
</protein>